<dbReference type="PROSITE" id="PS50222">
    <property type="entry name" value="EF_HAND_2"/>
    <property type="match status" value="2"/>
</dbReference>
<dbReference type="Proteomes" id="UP000694941">
    <property type="component" value="Unplaced"/>
</dbReference>
<dbReference type="InterPro" id="IPR028846">
    <property type="entry name" value="Recoverin"/>
</dbReference>
<evidence type="ECO:0000259" key="4">
    <source>
        <dbReference type="PROSITE" id="PS50222"/>
    </source>
</evidence>
<dbReference type="PROSITE" id="PS00018">
    <property type="entry name" value="EF_HAND_1"/>
    <property type="match status" value="1"/>
</dbReference>
<proteinExistence type="predicted"/>
<evidence type="ECO:0000256" key="1">
    <source>
        <dbReference type="ARBA" id="ARBA00022723"/>
    </source>
</evidence>
<keyword evidence="1" id="KW-0479">Metal-binding</keyword>
<feature type="domain" description="EF-hand" evidence="4">
    <location>
        <begin position="158"/>
        <end position="193"/>
    </location>
</feature>
<dbReference type="Gene3D" id="1.10.238.10">
    <property type="entry name" value="EF-hand"/>
    <property type="match status" value="1"/>
</dbReference>
<sequence length="234" mass="27475">MFGGKKKDNEGEEEQSHVTRYKPERLDVLCKATHFTRKEIRLMYQGFKQECPTGMVNEDSFKEIFSQFFPQGDATRYAHYVFSTFKQLSNGGALTFEQFISLLSTISRGPITEKLKWIFDLYDINGDGFISKQEMLHIVSSIYEMLGHYTEPVVHEHSAREHVERIFHHINTNQDGLISFEEFKEWCQKRENHKRIIKNLAVIAKCGFTMQFLPFYIERKLSSHASLPGFFFYS</sequence>
<dbReference type="Pfam" id="PF13499">
    <property type="entry name" value="EF-hand_7"/>
    <property type="match status" value="1"/>
</dbReference>
<keyword evidence="5" id="KW-1185">Reference proteome</keyword>
<dbReference type="CDD" id="cd00051">
    <property type="entry name" value="EFh"/>
    <property type="match status" value="1"/>
</dbReference>
<organism evidence="5 6">
    <name type="scientific">Limulus polyphemus</name>
    <name type="common">Atlantic horseshoe crab</name>
    <dbReference type="NCBI Taxonomy" id="6850"/>
    <lineage>
        <taxon>Eukaryota</taxon>
        <taxon>Metazoa</taxon>
        <taxon>Ecdysozoa</taxon>
        <taxon>Arthropoda</taxon>
        <taxon>Chelicerata</taxon>
        <taxon>Merostomata</taxon>
        <taxon>Xiphosura</taxon>
        <taxon>Limulidae</taxon>
        <taxon>Limulus</taxon>
    </lineage>
</organism>
<keyword evidence="3" id="KW-0106">Calcium</keyword>
<dbReference type="GeneID" id="106467589"/>
<dbReference type="PANTHER" id="PTHR23055">
    <property type="entry name" value="CALCIUM BINDING PROTEINS"/>
    <property type="match status" value="1"/>
</dbReference>
<dbReference type="RefSeq" id="XP_013783403.1">
    <property type="nucleotide sequence ID" value="XM_013927949.2"/>
</dbReference>
<dbReference type="PRINTS" id="PR00450">
    <property type="entry name" value="RECOVERIN"/>
</dbReference>
<dbReference type="InterPro" id="IPR002048">
    <property type="entry name" value="EF_hand_dom"/>
</dbReference>
<evidence type="ECO:0000256" key="2">
    <source>
        <dbReference type="ARBA" id="ARBA00022737"/>
    </source>
</evidence>
<keyword evidence="2" id="KW-0677">Repeat</keyword>
<reference evidence="6" key="1">
    <citation type="submission" date="2025-08" db="UniProtKB">
        <authorList>
            <consortium name="RefSeq"/>
        </authorList>
    </citation>
    <scope>IDENTIFICATION</scope>
    <source>
        <tissue evidence="6">Muscle</tissue>
    </source>
</reference>
<dbReference type="SMART" id="SM00054">
    <property type="entry name" value="EFh"/>
    <property type="match status" value="2"/>
</dbReference>
<evidence type="ECO:0000313" key="5">
    <source>
        <dbReference type="Proteomes" id="UP000694941"/>
    </source>
</evidence>
<dbReference type="InterPro" id="IPR011992">
    <property type="entry name" value="EF-hand-dom_pair"/>
</dbReference>
<gene>
    <name evidence="6" type="primary">LOC106467589</name>
</gene>
<dbReference type="SUPFAM" id="SSF47473">
    <property type="entry name" value="EF-hand"/>
    <property type="match status" value="1"/>
</dbReference>
<evidence type="ECO:0000256" key="3">
    <source>
        <dbReference type="ARBA" id="ARBA00022837"/>
    </source>
</evidence>
<name>A0ABM1BJT5_LIMPO</name>
<feature type="domain" description="EF-hand" evidence="4">
    <location>
        <begin position="110"/>
        <end position="145"/>
    </location>
</feature>
<evidence type="ECO:0000313" key="6">
    <source>
        <dbReference type="RefSeq" id="XP_013783403.1"/>
    </source>
</evidence>
<protein>
    <submittedName>
        <fullName evidence="6">Calsenilin-like</fullName>
    </submittedName>
</protein>
<dbReference type="InterPro" id="IPR018247">
    <property type="entry name" value="EF_Hand_1_Ca_BS"/>
</dbReference>
<accession>A0ABM1BJT5</accession>
<dbReference type="PANTHER" id="PTHR23055:SF185">
    <property type="entry name" value="NEUROCALCIN HOMOLOG-LIKE PROTEIN"/>
    <property type="match status" value="1"/>
</dbReference>